<protein>
    <submittedName>
        <fullName evidence="2">Uncharacterized protein</fullName>
    </submittedName>
</protein>
<evidence type="ECO:0000313" key="3">
    <source>
        <dbReference type="Proteomes" id="UP000275772"/>
    </source>
</evidence>
<name>A0A383UM52_BLUHO</name>
<dbReference type="EMBL" id="UNSH01000022">
    <property type="protein sequence ID" value="SZF00655.1"/>
    <property type="molecule type" value="Genomic_DNA"/>
</dbReference>
<evidence type="ECO:0000313" key="2">
    <source>
        <dbReference type="EMBL" id="SZF00655.1"/>
    </source>
</evidence>
<feature type="region of interest" description="Disordered" evidence="1">
    <location>
        <begin position="238"/>
        <end position="280"/>
    </location>
</feature>
<gene>
    <name evidence="2" type="ORF">BLGHR1_11398</name>
</gene>
<feature type="compositionally biased region" description="Low complexity" evidence="1">
    <location>
        <begin position="150"/>
        <end position="161"/>
    </location>
</feature>
<accession>A0A383UM52</accession>
<feature type="compositionally biased region" description="Basic and acidic residues" evidence="1">
    <location>
        <begin position="110"/>
        <end position="145"/>
    </location>
</feature>
<proteinExistence type="predicted"/>
<dbReference type="Proteomes" id="UP000275772">
    <property type="component" value="Unassembled WGS sequence"/>
</dbReference>
<reference evidence="2 3" key="1">
    <citation type="submission" date="2017-11" db="EMBL/GenBank/DDBJ databases">
        <authorList>
            <person name="Kracher B."/>
        </authorList>
    </citation>
    <scope>NUCLEOTIDE SEQUENCE [LARGE SCALE GENOMIC DNA]</scope>
    <source>
        <strain evidence="2 3">RACE1</strain>
    </source>
</reference>
<sequence length="387" mass="43541">MSKTLPDDGLQFLGNQKSARESLEDTIFIRWPALLTKHLSLLESHVSLLDQLLHNIPKHSSCVKSNDPVKCELLGKDRRKTITRMLNGARDVLEQTREATKEILPQLQQNEKKTQELKGKKHERSESRLHTRTQSSEHDATRQGKTEQGLKNNLNSDLKNSPSHSILTHSSESKSVPNSQDKIATDADFESLCGNGKNLLTSTSKGKESVTLSMPKIKAVSSTNGVALNRKLSAGLSLTEPSDGASSTTSKIYPELKEKIKHQRNRRKSEPELKKMKKGNITRSTLEDDLSEVDFAALEATLLAEIAAGEKTPKISGIQATKIIKEKTDKKRRRRSSDKIDVEKKRIRQTLIEEKGRLNKKRKAYDSLVNIDTRPNLKKQRYGKERV</sequence>
<feature type="region of interest" description="Disordered" evidence="1">
    <location>
        <begin position="102"/>
        <end position="179"/>
    </location>
</feature>
<feature type="compositionally biased region" description="Polar residues" evidence="1">
    <location>
        <begin position="162"/>
        <end position="179"/>
    </location>
</feature>
<organism evidence="2 3">
    <name type="scientific">Blumeria hordei</name>
    <name type="common">Barley powdery mildew</name>
    <name type="synonym">Blumeria graminis f. sp. hordei</name>
    <dbReference type="NCBI Taxonomy" id="2867405"/>
    <lineage>
        <taxon>Eukaryota</taxon>
        <taxon>Fungi</taxon>
        <taxon>Dikarya</taxon>
        <taxon>Ascomycota</taxon>
        <taxon>Pezizomycotina</taxon>
        <taxon>Leotiomycetes</taxon>
        <taxon>Erysiphales</taxon>
        <taxon>Erysiphaceae</taxon>
        <taxon>Blumeria</taxon>
    </lineage>
</organism>
<dbReference type="AlphaFoldDB" id="A0A383UM52"/>
<evidence type="ECO:0000256" key="1">
    <source>
        <dbReference type="SAM" id="MobiDB-lite"/>
    </source>
</evidence>
<dbReference type="VEuPathDB" id="FungiDB:BLGHR1_11398"/>